<sequence>MSDMLSLLLQAVEKRLLRPAGYTVCPTGGPGITAWAAARCGLRQR</sequence>
<proteinExistence type="predicted"/>
<evidence type="ECO:0000313" key="1">
    <source>
        <dbReference type="EMBL" id="SUB15259.1"/>
    </source>
</evidence>
<evidence type="ECO:0000313" key="2">
    <source>
        <dbReference type="Proteomes" id="UP000254640"/>
    </source>
</evidence>
<dbReference type="AlphaFoldDB" id="A0A379ACJ9"/>
<organism evidence="1 2">
    <name type="scientific">Enterobacter agglomerans</name>
    <name type="common">Erwinia herbicola</name>
    <name type="synonym">Pantoea agglomerans</name>
    <dbReference type="NCBI Taxonomy" id="549"/>
    <lineage>
        <taxon>Bacteria</taxon>
        <taxon>Pseudomonadati</taxon>
        <taxon>Pseudomonadota</taxon>
        <taxon>Gammaproteobacteria</taxon>
        <taxon>Enterobacterales</taxon>
        <taxon>Erwiniaceae</taxon>
        <taxon>Pantoea</taxon>
        <taxon>Pantoea agglomerans group</taxon>
    </lineage>
</organism>
<reference evidence="1 2" key="1">
    <citation type="submission" date="2018-06" db="EMBL/GenBank/DDBJ databases">
        <authorList>
            <consortium name="Pathogen Informatics"/>
            <person name="Doyle S."/>
        </authorList>
    </citation>
    <scope>NUCLEOTIDE SEQUENCE [LARGE SCALE GENOMIC DNA]</scope>
    <source>
        <strain evidence="1 2">NCTC9381</strain>
    </source>
</reference>
<dbReference type="EMBL" id="UGSO01000001">
    <property type="protein sequence ID" value="SUB15259.1"/>
    <property type="molecule type" value="Genomic_DNA"/>
</dbReference>
<keyword evidence="2" id="KW-1185">Reference proteome</keyword>
<accession>A0A379ACJ9</accession>
<protein>
    <submittedName>
        <fullName evidence="1">Uncharacterized protein</fullName>
    </submittedName>
</protein>
<name>A0A379ACJ9_ENTAG</name>
<dbReference type="Proteomes" id="UP000254640">
    <property type="component" value="Unassembled WGS sequence"/>
</dbReference>
<gene>
    <name evidence="1" type="ORF">NCTC9381_01126</name>
</gene>